<name>A0AAF5DPG7_STRER</name>
<reference evidence="3" key="1">
    <citation type="submission" date="2024-02" db="UniProtKB">
        <authorList>
            <consortium name="WormBaseParasite"/>
        </authorList>
    </citation>
    <scope>IDENTIFICATION</scope>
</reference>
<keyword evidence="1" id="KW-0472">Membrane</keyword>
<evidence type="ECO:0000313" key="3">
    <source>
        <dbReference type="WBParaSite" id="TCONS_00015709.p1"/>
    </source>
</evidence>
<dbReference type="WBParaSite" id="TCONS_00015709.p1">
    <property type="protein sequence ID" value="TCONS_00015709.p1"/>
    <property type="gene ID" value="XLOC_010438"/>
</dbReference>
<proteinExistence type="predicted"/>
<dbReference type="Proteomes" id="UP000035681">
    <property type="component" value="Unplaced"/>
</dbReference>
<keyword evidence="2" id="KW-1185">Reference proteome</keyword>
<keyword evidence="1" id="KW-0812">Transmembrane</keyword>
<protein>
    <submittedName>
        <fullName evidence="3">Uncharacterized protein</fullName>
    </submittedName>
</protein>
<keyword evidence="1" id="KW-1133">Transmembrane helix</keyword>
<accession>A0AAF5DPG7</accession>
<sequence>HKKSLIWDFFLIQKRIMILIEIILKKKYFYICITKFFYAPFDNCPDESIEDKDSYLMRTSLTVFYKISMNMKHLEFFYRYELMAFLYEYVHNCADSTVIKNKSFALIKNINLFNFNTASLIISYKSLSLTTDKNKNQNFIIFSSTEYDRIASNVLHKIMMLVTIYERIGINIVLSVSNNSSNNKITSLDFGSVSNCKEFFLTKMFQFEIGKYMFLKMFKNLCYNKEKNVASLIDNYYFDRITDYCIKFELRLRKIYFEILSSLSISCSDEETESKNFLFTTDLVIFLNHLYSTEISKILEKLDNYSNYKPEYITYYFLEFNTYFEYSERLLEYITTEDSDLSPLFEGYNYTYIFFKTLLNNYKMQIDKSSLENLYSISANIDLHEISVIFERENLNNKEIFDLRKTIIFLLDCISNLLNTFIDYRFSSKYNEIVQKKYRLIVKFQYILSNCLKNSTIDVYECTLRNTQVTNKKKNLTKLYCKIILFDRKYFCKQKNVFLLEHQRILRKSKQFFFMWINKIRNIMCVLVINMFNDFVNKNELILISLKYQILAVIYIITKNISKFCTKTVLSIVVKEGKKFIDFISSKRFTFVTYINDNKYFDENKERFEQIFDEIKKYRALKLLSSKKKAVSKSFSAEDMENMEILYIIYKNRSHISDAHKIHCYHMSRTVQDKRKINLKINKNDIKLNEFLKKIFYRISTISIKKKLTISFFWLQQESQITWIIFFITDSILLYIQIFQLIFESKNKKSYKIVIELNKFLIQIYFKTVKYKVCYCELSIQTVSTYNINVIPNNFVTGLKKVIDEYFFIVYINDDAPFDNCPDESIEDKDSYHSSKKTCEFYLDLSKDVDEVHEQALSETKFKLKTNLGNQLNMMELQVIIGINIVLSISNNLSNNKITSLDFGSVGIVIKNELINNNDEHESDSDKEYDLKSVSMKAFETVFFTYLIYHVSDRSNSLGHSYIRNVVNIYEGYLSITDVRNKLKAFLINDVKIKIIEILSKKSLNFVRYILPSIYNIFELIDVDICPYLRKTLSTMAFKSENNDFF</sequence>
<dbReference type="AlphaFoldDB" id="A0AAF5DPG7"/>
<evidence type="ECO:0000256" key="1">
    <source>
        <dbReference type="SAM" id="Phobius"/>
    </source>
</evidence>
<organism evidence="2 3">
    <name type="scientific">Strongyloides stercoralis</name>
    <name type="common">Threadworm</name>
    <dbReference type="NCBI Taxonomy" id="6248"/>
    <lineage>
        <taxon>Eukaryota</taxon>
        <taxon>Metazoa</taxon>
        <taxon>Ecdysozoa</taxon>
        <taxon>Nematoda</taxon>
        <taxon>Chromadorea</taxon>
        <taxon>Rhabditida</taxon>
        <taxon>Tylenchina</taxon>
        <taxon>Panagrolaimomorpha</taxon>
        <taxon>Strongyloidoidea</taxon>
        <taxon>Strongyloididae</taxon>
        <taxon>Strongyloides</taxon>
    </lineage>
</organism>
<evidence type="ECO:0000313" key="2">
    <source>
        <dbReference type="Proteomes" id="UP000035681"/>
    </source>
</evidence>
<feature type="transmembrane region" description="Helical" evidence="1">
    <location>
        <begin position="721"/>
        <end position="743"/>
    </location>
</feature>